<accession>A0A150HDP2</accession>
<name>A0A150HDP2_9MICO</name>
<gene>
    <name evidence="1" type="ORF">Mlaev_01720</name>
</gene>
<dbReference type="Gene3D" id="3.30.530.20">
    <property type="match status" value="1"/>
</dbReference>
<protein>
    <submittedName>
        <fullName evidence="1">Polyketide cyclase / dehydrase and lipid transport</fullName>
    </submittedName>
</protein>
<dbReference type="PATRIC" id="fig|36807.3.peg.1745"/>
<evidence type="ECO:0000313" key="1">
    <source>
        <dbReference type="EMBL" id="KXZ60233.1"/>
    </source>
</evidence>
<evidence type="ECO:0000313" key="2">
    <source>
        <dbReference type="Proteomes" id="UP000075357"/>
    </source>
</evidence>
<dbReference type="InterPro" id="IPR023393">
    <property type="entry name" value="START-like_dom_sf"/>
</dbReference>
<sequence>MIELAAAVRTSSAAPADYFARWIDHASWPEWSPDTEWVRVEGPVRAGTRGVLKPVGGPKTRFTISECEQDRVYTDVSSVPGARLTFRHTVESAPNGSTLTVRVWMTGPLARVWARTAFKGFSVSVSEDLDRLIALVETP</sequence>
<proteinExistence type="predicted"/>
<keyword evidence="2" id="KW-1185">Reference proteome</keyword>
<dbReference type="SUPFAM" id="SSF55961">
    <property type="entry name" value="Bet v1-like"/>
    <property type="match status" value="1"/>
</dbReference>
<organism evidence="1 2">
    <name type="scientific">Microbacterium laevaniformans</name>
    <dbReference type="NCBI Taxonomy" id="36807"/>
    <lineage>
        <taxon>Bacteria</taxon>
        <taxon>Bacillati</taxon>
        <taxon>Actinomycetota</taxon>
        <taxon>Actinomycetes</taxon>
        <taxon>Micrococcales</taxon>
        <taxon>Microbacteriaceae</taxon>
        <taxon>Microbacterium</taxon>
    </lineage>
</organism>
<dbReference type="Pfam" id="PF10604">
    <property type="entry name" value="Polyketide_cyc2"/>
    <property type="match status" value="1"/>
</dbReference>
<reference evidence="1 2" key="1">
    <citation type="submission" date="2016-01" db="EMBL/GenBank/DDBJ databases">
        <title>Draft genome sequences of Microbacterium laevaniformans LCDC 91-0039 and the type strain of Microbacterium hominis LCDC 84-209.</title>
        <authorList>
            <person name="Bernier A.-M."/>
            <person name="Bernard K."/>
        </authorList>
    </citation>
    <scope>NUCLEOTIDE SEQUENCE [LARGE SCALE GENOMIC DNA]</scope>
    <source>
        <strain evidence="1 2">LCDC 91-0039</strain>
    </source>
</reference>
<dbReference type="AlphaFoldDB" id="A0A150HDP2"/>
<dbReference type="STRING" id="36807.Mlaev_01720"/>
<dbReference type="Proteomes" id="UP000075357">
    <property type="component" value="Unassembled WGS sequence"/>
</dbReference>
<dbReference type="EMBL" id="LRAD01000036">
    <property type="protein sequence ID" value="KXZ60233.1"/>
    <property type="molecule type" value="Genomic_DNA"/>
</dbReference>
<dbReference type="RefSeq" id="WP_061683068.1">
    <property type="nucleotide sequence ID" value="NZ_LRAD01000036.1"/>
</dbReference>
<dbReference type="InterPro" id="IPR019587">
    <property type="entry name" value="Polyketide_cyclase/dehydratase"/>
</dbReference>
<comment type="caution">
    <text evidence="1">The sequence shown here is derived from an EMBL/GenBank/DDBJ whole genome shotgun (WGS) entry which is preliminary data.</text>
</comment>